<keyword evidence="6" id="KW-0067">ATP-binding</keyword>
<feature type="transmembrane region" description="Helical" evidence="10">
    <location>
        <begin position="225"/>
        <end position="253"/>
    </location>
</feature>
<dbReference type="InterPro" id="IPR032823">
    <property type="entry name" value="BCA_ABC_TP_C"/>
</dbReference>
<feature type="transmembrane region" description="Helical" evidence="10">
    <location>
        <begin position="6"/>
        <end position="26"/>
    </location>
</feature>
<protein>
    <submittedName>
        <fullName evidence="12">Unannotated protein</fullName>
    </submittedName>
</protein>
<keyword evidence="5" id="KW-0547">Nucleotide-binding</keyword>
<dbReference type="Pfam" id="PF12399">
    <property type="entry name" value="BCA_ABC_TP_C"/>
    <property type="match status" value="1"/>
</dbReference>
<dbReference type="EMBL" id="CAFBON010000025">
    <property type="protein sequence ID" value="CAB4978475.1"/>
    <property type="molecule type" value="Genomic_DNA"/>
</dbReference>
<organism evidence="12">
    <name type="scientific">freshwater metagenome</name>
    <dbReference type="NCBI Taxonomy" id="449393"/>
    <lineage>
        <taxon>unclassified sequences</taxon>
        <taxon>metagenomes</taxon>
        <taxon>ecological metagenomes</taxon>
    </lineage>
</organism>
<feature type="transmembrane region" description="Helical" evidence="10">
    <location>
        <begin position="558"/>
        <end position="586"/>
    </location>
</feature>
<dbReference type="InterPro" id="IPR043428">
    <property type="entry name" value="LivM-like"/>
</dbReference>
<evidence type="ECO:0000256" key="8">
    <source>
        <dbReference type="ARBA" id="ARBA00023136"/>
    </source>
</evidence>
<dbReference type="Gene3D" id="3.40.50.300">
    <property type="entry name" value="P-loop containing nucleotide triphosphate hydrolases"/>
    <property type="match status" value="1"/>
</dbReference>
<evidence type="ECO:0000256" key="6">
    <source>
        <dbReference type="ARBA" id="ARBA00022840"/>
    </source>
</evidence>
<keyword evidence="2" id="KW-0813">Transport</keyword>
<dbReference type="InterPro" id="IPR001851">
    <property type="entry name" value="ABC_transp_permease"/>
</dbReference>
<gene>
    <name evidence="12" type="ORF">UFOPK3954_00393</name>
</gene>
<feature type="domain" description="ABC transporter" evidence="11">
    <location>
        <begin position="672"/>
        <end position="910"/>
    </location>
</feature>
<dbReference type="GO" id="GO:0015658">
    <property type="term" value="F:branched-chain amino acid transmembrane transporter activity"/>
    <property type="evidence" value="ECO:0007669"/>
    <property type="project" value="InterPro"/>
</dbReference>
<dbReference type="InterPro" id="IPR027417">
    <property type="entry name" value="P-loop_NTPase"/>
</dbReference>
<dbReference type="CDD" id="cd06581">
    <property type="entry name" value="TM_PBP1_LivM_like"/>
    <property type="match status" value="1"/>
</dbReference>
<evidence type="ECO:0000256" key="10">
    <source>
        <dbReference type="SAM" id="Phobius"/>
    </source>
</evidence>
<evidence type="ECO:0000256" key="2">
    <source>
        <dbReference type="ARBA" id="ARBA00022448"/>
    </source>
</evidence>
<dbReference type="InterPro" id="IPR003593">
    <property type="entry name" value="AAA+_ATPase"/>
</dbReference>
<name>A0A6J7MFB5_9ZZZZ</name>
<dbReference type="SUPFAM" id="SSF52540">
    <property type="entry name" value="P-loop containing nucleoside triphosphate hydrolases"/>
    <property type="match status" value="1"/>
</dbReference>
<proteinExistence type="predicted"/>
<sequence>MGGAILLGLLNGLNIAVIGMGIVLIFKTGKYINLAQAQLGIVPMLLLGKVCIDAHWNWYLGFVFALVVGALLGIIFETLIVRPLSKLGPQAVLVGTLGVSQVLIGLAYVKQLSAKQRDLIANGYPVPFNTRFKIAGATFFSQHLLTIIVVPTVALLLWIFLSRTLTGKSIRATACNTQAAQLAGLSIRRLSLVAWSMAGIMAAIGAILAAPNSPAFDPASVGPGLMFAALGAAALAGFSSFIQVVGAAALLSVIQAIVVYKTSDTAKGILALFIVTLVGMILRRNSAAMRETAGSLRGGLIRPGMSPAQRASRPGRIGAVTFPTVMTALAFILIIAFRHNPVNLFRLQQIVIMIAIAGTASLLAGLTGQMSLGHAAFIGLGAGVVARIDRGGSHSMLLNLLVAGVITAVVYGLVGLTSLRGGALMPLVATLGFGVLCASWLFNQKWFNKAGAGYEGGSSVKSQSLPFLGGLKTGPSIAVAVTVLIFIVLMLGAWLQRSPLGKRMAAVRFSDDGARSIGLNVELWKLLAVSLVGLLSGFIGALDVSVRGMFAPTMYNPQVGLVVISLVVIGGMGSMSGAGMATIFVYGLPLFLAKWIQSWGGNPLQIQLFLGGAGLVINLLLNPGGLATVFAESFHKLTARRGKPDEAETATLAPASAQAVSARQPDMASIVLRTDQVTKNFGVVRALDEVTIKVGTNEIVGLIGNNGAGKTTLLSCIAGTLSHEGDVEIFSTNMKGRSIAQRSRTGIGRTFQDARLFAGLTVREVFALAAGQRVDSAAEGTLDQSNRERAEEVLDTLGLAKYAFTLTADLPTGVRRMVELGIQLSRRPRIILLDEPAAGLSQAEVHLFGPRLREIVDRLGCSVLMIEHDIPLMLSLADRIYCLELGRIIAEGTPDEIRQNPAVVESYFGTPGGVGARRSGDLATDAVLPDPQPIKN</sequence>
<dbReference type="Pfam" id="PF02653">
    <property type="entry name" value="BPD_transp_2"/>
    <property type="match status" value="2"/>
</dbReference>
<feature type="transmembrane region" description="Helical" evidence="10">
    <location>
        <begin position="33"/>
        <end position="52"/>
    </location>
</feature>
<feature type="transmembrane region" description="Helical" evidence="10">
    <location>
        <begin position="58"/>
        <end position="79"/>
    </location>
</feature>
<dbReference type="Pfam" id="PF00005">
    <property type="entry name" value="ABC_tran"/>
    <property type="match status" value="1"/>
</dbReference>
<dbReference type="CDD" id="cd06582">
    <property type="entry name" value="TM_PBP1_LivH_like"/>
    <property type="match status" value="1"/>
</dbReference>
<feature type="transmembrane region" description="Helical" evidence="10">
    <location>
        <begin position="192"/>
        <end position="210"/>
    </location>
</feature>
<feature type="transmembrane region" description="Helical" evidence="10">
    <location>
        <begin position="349"/>
        <end position="366"/>
    </location>
</feature>
<evidence type="ECO:0000256" key="9">
    <source>
        <dbReference type="SAM" id="MobiDB-lite"/>
    </source>
</evidence>
<accession>A0A6J7MFB5</accession>
<feature type="transmembrane region" description="Helical" evidence="10">
    <location>
        <begin position="396"/>
        <end position="417"/>
    </location>
</feature>
<keyword evidence="7 10" id="KW-1133">Transmembrane helix</keyword>
<evidence type="ECO:0000256" key="4">
    <source>
        <dbReference type="ARBA" id="ARBA00022692"/>
    </source>
</evidence>
<reference evidence="12" key="1">
    <citation type="submission" date="2020-05" db="EMBL/GenBank/DDBJ databases">
        <authorList>
            <person name="Chiriac C."/>
            <person name="Salcher M."/>
            <person name="Ghai R."/>
            <person name="Kavagutti S V."/>
        </authorList>
    </citation>
    <scope>NUCLEOTIDE SEQUENCE</scope>
</reference>
<evidence type="ECO:0000256" key="3">
    <source>
        <dbReference type="ARBA" id="ARBA00022475"/>
    </source>
</evidence>
<dbReference type="PROSITE" id="PS50893">
    <property type="entry name" value="ABC_TRANSPORTER_2"/>
    <property type="match status" value="1"/>
</dbReference>
<feature type="transmembrane region" description="Helical" evidence="10">
    <location>
        <begin position="606"/>
        <end position="631"/>
    </location>
</feature>
<keyword evidence="4 10" id="KW-0812">Transmembrane</keyword>
<keyword evidence="8 10" id="KW-0472">Membrane</keyword>
<feature type="region of interest" description="Disordered" evidence="9">
    <location>
        <begin position="916"/>
        <end position="936"/>
    </location>
</feature>
<dbReference type="PANTHER" id="PTHR45772">
    <property type="entry name" value="CONSERVED COMPONENT OF ABC TRANSPORTER FOR NATURAL AMINO ACIDS-RELATED"/>
    <property type="match status" value="1"/>
</dbReference>
<feature type="transmembrane region" description="Helical" evidence="10">
    <location>
        <begin position="265"/>
        <end position="282"/>
    </location>
</feature>
<keyword evidence="3" id="KW-1003">Cell membrane</keyword>
<dbReference type="GO" id="GO:0005886">
    <property type="term" value="C:plasma membrane"/>
    <property type="evidence" value="ECO:0007669"/>
    <property type="project" value="UniProtKB-SubCell"/>
</dbReference>
<evidence type="ECO:0000256" key="7">
    <source>
        <dbReference type="ARBA" id="ARBA00022989"/>
    </source>
</evidence>
<feature type="transmembrane region" description="Helical" evidence="10">
    <location>
        <begin position="423"/>
        <end position="442"/>
    </location>
</feature>
<feature type="transmembrane region" description="Helical" evidence="10">
    <location>
        <begin position="317"/>
        <end position="337"/>
    </location>
</feature>
<dbReference type="InterPro" id="IPR003439">
    <property type="entry name" value="ABC_transporter-like_ATP-bd"/>
</dbReference>
<feature type="transmembrane region" description="Helical" evidence="10">
    <location>
        <begin position="91"/>
        <end position="109"/>
    </location>
</feature>
<feature type="transmembrane region" description="Helical" evidence="10">
    <location>
        <begin position="526"/>
        <end position="546"/>
    </location>
</feature>
<dbReference type="GO" id="GO:0016887">
    <property type="term" value="F:ATP hydrolysis activity"/>
    <property type="evidence" value="ECO:0007669"/>
    <property type="project" value="InterPro"/>
</dbReference>
<dbReference type="AlphaFoldDB" id="A0A6J7MFB5"/>
<feature type="transmembrane region" description="Helical" evidence="10">
    <location>
        <begin position="139"/>
        <end position="161"/>
    </location>
</feature>
<evidence type="ECO:0000313" key="12">
    <source>
        <dbReference type="EMBL" id="CAB4978475.1"/>
    </source>
</evidence>
<evidence type="ECO:0000256" key="1">
    <source>
        <dbReference type="ARBA" id="ARBA00004651"/>
    </source>
</evidence>
<feature type="transmembrane region" description="Helical" evidence="10">
    <location>
        <begin position="477"/>
        <end position="495"/>
    </location>
</feature>
<comment type="subcellular location">
    <subcellularLocation>
        <location evidence="1">Cell membrane</location>
        <topology evidence="1">Multi-pass membrane protein</topology>
    </subcellularLocation>
</comment>
<dbReference type="GO" id="GO:0005524">
    <property type="term" value="F:ATP binding"/>
    <property type="evidence" value="ECO:0007669"/>
    <property type="project" value="UniProtKB-KW"/>
</dbReference>
<evidence type="ECO:0000259" key="11">
    <source>
        <dbReference type="PROSITE" id="PS50893"/>
    </source>
</evidence>
<dbReference type="SMART" id="SM00382">
    <property type="entry name" value="AAA"/>
    <property type="match status" value="1"/>
</dbReference>
<evidence type="ECO:0000256" key="5">
    <source>
        <dbReference type="ARBA" id="ARBA00022741"/>
    </source>
</evidence>
<dbReference type="InterPro" id="IPR051120">
    <property type="entry name" value="ABC_AA/LPS_Transport"/>
</dbReference>